<dbReference type="PANTHER" id="PTHR43064">
    <property type="entry name" value="PHOSPHORIBOSYLAMINOIMIDAZOLE CARBOXYLASE-RELATED"/>
    <property type="match status" value="1"/>
</dbReference>
<reference evidence="3 4" key="1">
    <citation type="submission" date="2016-10" db="EMBL/GenBank/DDBJ databases">
        <authorList>
            <person name="de Groot N.N."/>
        </authorList>
    </citation>
    <scope>NUCLEOTIDE SEQUENCE [LARGE SCALE GENOMIC DNA]</scope>
    <source>
        <strain evidence="3 4">CGMCC 4.1877</strain>
    </source>
</reference>
<evidence type="ECO:0000259" key="2">
    <source>
        <dbReference type="SMART" id="SM01001"/>
    </source>
</evidence>
<dbReference type="InterPro" id="IPR000031">
    <property type="entry name" value="PurE_dom"/>
</dbReference>
<dbReference type="STRING" id="260086.SAMN05216207_10568"/>
<name>A0A1I5H2E0_PSUAM</name>
<dbReference type="PANTHER" id="PTHR43064:SF1">
    <property type="entry name" value="SLL1489 PROTEIN"/>
    <property type="match status" value="1"/>
</dbReference>
<accession>A0A1I5H2E0</accession>
<dbReference type="Gene3D" id="3.40.50.1970">
    <property type="match status" value="1"/>
</dbReference>
<dbReference type="SMART" id="SM01001">
    <property type="entry name" value="AIRC"/>
    <property type="match status" value="1"/>
</dbReference>
<feature type="domain" description="PurE" evidence="2">
    <location>
        <begin position="102"/>
        <end position="212"/>
    </location>
</feature>
<evidence type="ECO:0000313" key="3">
    <source>
        <dbReference type="EMBL" id="SFO42488.1"/>
    </source>
</evidence>
<gene>
    <name evidence="3" type="ORF">SAMN05216207_10568</name>
</gene>
<dbReference type="InterPro" id="IPR039476">
    <property type="entry name" value="P2CMN_synthase_LarB"/>
</dbReference>
<dbReference type="EMBL" id="FOUY01000056">
    <property type="protein sequence ID" value="SFO42488.1"/>
    <property type="molecule type" value="Genomic_DNA"/>
</dbReference>
<dbReference type="NCBIfam" id="NF033503">
    <property type="entry name" value="LarB"/>
    <property type="match status" value="1"/>
</dbReference>
<feature type="region of interest" description="Disordered" evidence="1">
    <location>
        <begin position="202"/>
        <end position="222"/>
    </location>
</feature>
<proteinExistence type="predicted"/>
<dbReference type="Proteomes" id="UP000199614">
    <property type="component" value="Unassembled WGS sequence"/>
</dbReference>
<dbReference type="RefSeq" id="WP_245773898.1">
    <property type="nucleotide sequence ID" value="NZ_FOUY01000056.1"/>
</dbReference>
<feature type="compositionally biased region" description="Basic residues" evidence="1">
    <location>
        <begin position="202"/>
        <end position="219"/>
    </location>
</feature>
<dbReference type="SUPFAM" id="SSF52255">
    <property type="entry name" value="N5-CAIR mutase (phosphoribosylaminoimidazole carboxylase, PurE)"/>
    <property type="match status" value="1"/>
</dbReference>
<evidence type="ECO:0000256" key="1">
    <source>
        <dbReference type="SAM" id="MobiDB-lite"/>
    </source>
</evidence>
<evidence type="ECO:0000313" key="4">
    <source>
        <dbReference type="Proteomes" id="UP000199614"/>
    </source>
</evidence>
<protein>
    <submittedName>
        <fullName evidence="3">NCAIR mutase (PurE)-related protein</fullName>
    </submittedName>
</protein>
<dbReference type="AlphaFoldDB" id="A0A1I5H2E0"/>
<dbReference type="GO" id="GO:0016787">
    <property type="term" value="F:hydrolase activity"/>
    <property type="evidence" value="ECO:0007669"/>
    <property type="project" value="InterPro"/>
</dbReference>
<dbReference type="GO" id="GO:0006189">
    <property type="term" value="P:'de novo' IMP biosynthetic process"/>
    <property type="evidence" value="ECO:0007669"/>
    <property type="project" value="InterPro"/>
</dbReference>
<organism evidence="3 4">
    <name type="scientific">Pseudonocardia ammonioxydans</name>
    <dbReference type="NCBI Taxonomy" id="260086"/>
    <lineage>
        <taxon>Bacteria</taxon>
        <taxon>Bacillati</taxon>
        <taxon>Actinomycetota</taxon>
        <taxon>Actinomycetes</taxon>
        <taxon>Pseudonocardiales</taxon>
        <taxon>Pseudonocardiaceae</taxon>
        <taxon>Pseudonocardia</taxon>
    </lineage>
</organism>
<sequence>MRAADAHASGEGPTLRVGDFARLDVDRERRRGHGEAVYCAGKTPDQVRGIARAVVDRDVRTLFTRADDAHAAAVREAAQDARYEPDAQMLAWPPDPPEPTGGSVVVLAAGTSDLPVAREAQVTAVHLGRRTELIADVGVAGLHRVLAHVDTLRAARAVVVAAGMDGALPTVVAGLVSAPVVAVPTSVGYGASFGGVHAHRLRARRRGRQHRQRVRRRPSRRPDRRADMILRCRRSLCNLRAVHRCAPWSPFCRGRWQGPMWSRADRGPRARRSRGSHGC</sequence>
<keyword evidence="4" id="KW-1185">Reference proteome</keyword>